<dbReference type="GO" id="GO:0016301">
    <property type="term" value="F:kinase activity"/>
    <property type="evidence" value="ECO:0007669"/>
    <property type="project" value="UniProtKB-KW"/>
</dbReference>
<evidence type="ECO:0000256" key="8">
    <source>
        <dbReference type="ARBA" id="ARBA00022989"/>
    </source>
</evidence>
<evidence type="ECO:0000313" key="13">
    <source>
        <dbReference type="EMBL" id="MCU6715769.1"/>
    </source>
</evidence>
<organism evidence="13 14">
    <name type="scientific">Roseburia amylophila</name>
    <dbReference type="NCBI Taxonomy" id="2981794"/>
    <lineage>
        <taxon>Bacteria</taxon>
        <taxon>Bacillati</taxon>
        <taxon>Bacillota</taxon>
        <taxon>Clostridia</taxon>
        <taxon>Lachnospirales</taxon>
        <taxon>Lachnospiraceae</taxon>
        <taxon>Roseburia</taxon>
    </lineage>
</organism>
<gene>
    <name evidence="13" type="ORF">OCV43_00570</name>
</gene>
<dbReference type="InterPro" id="IPR050351">
    <property type="entry name" value="BphY/WalK/GraS-like"/>
</dbReference>
<dbReference type="PRINTS" id="PR00344">
    <property type="entry name" value="BCTRLSENSOR"/>
</dbReference>
<keyword evidence="9" id="KW-0902">Two-component regulatory system</keyword>
<feature type="domain" description="Histidine kinase" evidence="12">
    <location>
        <begin position="124"/>
        <end position="330"/>
    </location>
</feature>
<evidence type="ECO:0000256" key="3">
    <source>
        <dbReference type="ARBA" id="ARBA00012438"/>
    </source>
</evidence>
<evidence type="ECO:0000259" key="12">
    <source>
        <dbReference type="PROSITE" id="PS50109"/>
    </source>
</evidence>
<evidence type="ECO:0000256" key="6">
    <source>
        <dbReference type="ARBA" id="ARBA00022692"/>
    </source>
</evidence>
<evidence type="ECO:0000256" key="1">
    <source>
        <dbReference type="ARBA" id="ARBA00000085"/>
    </source>
</evidence>
<evidence type="ECO:0000256" key="11">
    <source>
        <dbReference type="SAM" id="Phobius"/>
    </source>
</evidence>
<dbReference type="PANTHER" id="PTHR45453">
    <property type="entry name" value="PHOSPHATE REGULON SENSOR PROTEIN PHOR"/>
    <property type="match status" value="1"/>
</dbReference>
<sequence>MRFVKNYLKENLKWLLLVLACFGILCFVIGFEQVPLAQWGYAAFLCFFLYLLVVIIDFTRRYLHHKKLEKQTSEIAVTMDKLSLPQGQMETDYQKMLRSLYITLQQQINELENGQVEQAEYFTMWVHQIKTPIAALRLLLAEEEDERSQEMWEELFSIEQYVEMALQFSRLSAKSTDFVIGEVSLDKVVREAIHKYARLFVRKKIKMELSSIDTQVLTDEKWLEFVIEQILSNAIKYTAGGTISVYLKEEPEQETKELVIEDTGIGIAPEDLPRIFEKGYTGYNGHADKRSTGIGLYLCRKIMRKLSHEITIESEIGVGTKVHLEMRSRDK</sequence>
<evidence type="ECO:0000256" key="9">
    <source>
        <dbReference type="ARBA" id="ARBA00023012"/>
    </source>
</evidence>
<reference evidence="13 14" key="1">
    <citation type="journal article" date="2021" name="ISME Commun">
        <title>Automated analysis of genomic sequences facilitates high-throughput and comprehensive description of bacteria.</title>
        <authorList>
            <person name="Hitch T.C.A."/>
        </authorList>
    </citation>
    <scope>NUCLEOTIDE SEQUENCE [LARGE SCALE GENOMIC DNA]</scope>
    <source>
        <strain evidence="13 14">Sanger_19</strain>
    </source>
</reference>
<dbReference type="Proteomes" id="UP001209666">
    <property type="component" value="Unassembled WGS sequence"/>
</dbReference>
<dbReference type="EMBL" id="JAOQKI010000001">
    <property type="protein sequence ID" value="MCU6715769.1"/>
    <property type="molecule type" value="Genomic_DNA"/>
</dbReference>
<dbReference type="Gene3D" id="3.30.565.10">
    <property type="entry name" value="Histidine kinase-like ATPase, C-terminal domain"/>
    <property type="match status" value="1"/>
</dbReference>
<comment type="caution">
    <text evidence="13">The sequence shown here is derived from an EMBL/GenBank/DDBJ whole genome shotgun (WGS) entry which is preliminary data.</text>
</comment>
<evidence type="ECO:0000256" key="10">
    <source>
        <dbReference type="ARBA" id="ARBA00023136"/>
    </source>
</evidence>
<dbReference type="InterPro" id="IPR036890">
    <property type="entry name" value="HATPase_C_sf"/>
</dbReference>
<comment type="subcellular location">
    <subcellularLocation>
        <location evidence="2">Cell membrane</location>
        <topology evidence="2">Multi-pass membrane protein</topology>
    </subcellularLocation>
</comment>
<keyword evidence="8 11" id="KW-1133">Transmembrane helix</keyword>
<keyword evidence="5" id="KW-0808">Transferase</keyword>
<dbReference type="SUPFAM" id="SSF55874">
    <property type="entry name" value="ATPase domain of HSP90 chaperone/DNA topoisomerase II/histidine kinase"/>
    <property type="match status" value="1"/>
</dbReference>
<dbReference type="InterPro" id="IPR005467">
    <property type="entry name" value="His_kinase_dom"/>
</dbReference>
<evidence type="ECO:0000256" key="7">
    <source>
        <dbReference type="ARBA" id="ARBA00022777"/>
    </source>
</evidence>
<dbReference type="RefSeq" id="WP_262623143.1">
    <property type="nucleotide sequence ID" value="NZ_JAOQKI010000001.1"/>
</dbReference>
<accession>A0ABT2S9P4</accession>
<feature type="transmembrane region" description="Helical" evidence="11">
    <location>
        <begin position="37"/>
        <end position="58"/>
    </location>
</feature>
<evidence type="ECO:0000256" key="4">
    <source>
        <dbReference type="ARBA" id="ARBA00022475"/>
    </source>
</evidence>
<dbReference type="SUPFAM" id="SSF47384">
    <property type="entry name" value="Homodimeric domain of signal transducing histidine kinase"/>
    <property type="match status" value="1"/>
</dbReference>
<dbReference type="Pfam" id="PF02518">
    <property type="entry name" value="HATPase_c"/>
    <property type="match status" value="1"/>
</dbReference>
<keyword evidence="6 11" id="KW-0812">Transmembrane</keyword>
<feature type="transmembrane region" description="Helical" evidence="11">
    <location>
        <begin position="12"/>
        <end position="31"/>
    </location>
</feature>
<keyword evidence="14" id="KW-1185">Reference proteome</keyword>
<evidence type="ECO:0000313" key="14">
    <source>
        <dbReference type="Proteomes" id="UP001209666"/>
    </source>
</evidence>
<protein>
    <recommendedName>
        <fullName evidence="3">histidine kinase</fullName>
        <ecNumber evidence="3">2.7.13.3</ecNumber>
    </recommendedName>
</protein>
<comment type="catalytic activity">
    <reaction evidence="1">
        <text>ATP + protein L-histidine = ADP + protein N-phospho-L-histidine.</text>
        <dbReference type="EC" id="2.7.13.3"/>
    </reaction>
</comment>
<proteinExistence type="predicted"/>
<dbReference type="InterPro" id="IPR003594">
    <property type="entry name" value="HATPase_dom"/>
</dbReference>
<dbReference type="InterPro" id="IPR036097">
    <property type="entry name" value="HisK_dim/P_sf"/>
</dbReference>
<keyword evidence="7 13" id="KW-0418">Kinase</keyword>
<dbReference type="PANTHER" id="PTHR45453:SF2">
    <property type="entry name" value="HISTIDINE KINASE"/>
    <property type="match status" value="1"/>
</dbReference>
<evidence type="ECO:0000256" key="2">
    <source>
        <dbReference type="ARBA" id="ARBA00004651"/>
    </source>
</evidence>
<keyword evidence="4" id="KW-1003">Cell membrane</keyword>
<dbReference type="EC" id="2.7.13.3" evidence="3"/>
<keyword evidence="10 11" id="KW-0472">Membrane</keyword>
<dbReference type="SMART" id="SM00387">
    <property type="entry name" value="HATPase_c"/>
    <property type="match status" value="1"/>
</dbReference>
<dbReference type="PROSITE" id="PS50109">
    <property type="entry name" value="HIS_KIN"/>
    <property type="match status" value="1"/>
</dbReference>
<name>A0ABT2S9P4_9FIRM</name>
<evidence type="ECO:0000256" key="5">
    <source>
        <dbReference type="ARBA" id="ARBA00022679"/>
    </source>
</evidence>
<dbReference type="InterPro" id="IPR004358">
    <property type="entry name" value="Sig_transdc_His_kin-like_C"/>
</dbReference>